<dbReference type="InterPro" id="IPR018192">
    <property type="entry name" value="Ribosomal_uS5_N_CS"/>
</dbReference>
<evidence type="ECO:0000256" key="1">
    <source>
        <dbReference type="ARBA" id="ARBA00008945"/>
    </source>
</evidence>
<protein>
    <recommendedName>
        <fullName evidence="4">Small ribosomal subunit protein uS5</fullName>
    </recommendedName>
    <alternativeName>
        <fullName evidence="5">40S ribosomal protein S2</fullName>
    </alternativeName>
</protein>
<accession>A0A146K885</accession>
<dbReference type="SUPFAM" id="SSF54768">
    <property type="entry name" value="dsRNA-binding domain-like"/>
    <property type="match status" value="1"/>
</dbReference>
<dbReference type="PROSITE" id="PS50881">
    <property type="entry name" value="S5_DSRBD"/>
    <property type="match status" value="1"/>
</dbReference>
<evidence type="ECO:0000256" key="2">
    <source>
        <dbReference type="ARBA" id="ARBA00022980"/>
    </source>
</evidence>
<dbReference type="InterPro" id="IPR013810">
    <property type="entry name" value="Ribosomal_uS5_N"/>
</dbReference>
<dbReference type="PROSITE" id="PS00585">
    <property type="entry name" value="RIBOSOMAL_S5"/>
    <property type="match status" value="1"/>
</dbReference>
<evidence type="ECO:0000256" key="7">
    <source>
        <dbReference type="RuleBase" id="RU003823"/>
    </source>
</evidence>
<organism evidence="10">
    <name type="scientific">Trepomonas sp. PC1</name>
    <dbReference type="NCBI Taxonomy" id="1076344"/>
    <lineage>
        <taxon>Eukaryota</taxon>
        <taxon>Metamonada</taxon>
        <taxon>Diplomonadida</taxon>
        <taxon>Hexamitidae</taxon>
        <taxon>Hexamitinae</taxon>
        <taxon>Trepomonas</taxon>
    </lineage>
</organism>
<dbReference type="InterPro" id="IPR005324">
    <property type="entry name" value="Ribosomal_uS5_C"/>
</dbReference>
<dbReference type="EMBL" id="GDID01003583">
    <property type="protein sequence ID" value="JAP93023.1"/>
    <property type="molecule type" value="Transcribed_RNA"/>
</dbReference>
<dbReference type="PANTHER" id="PTHR13718">
    <property type="entry name" value="RIBOSOMAL S SUBUNIT"/>
    <property type="match status" value="1"/>
</dbReference>
<evidence type="ECO:0000256" key="4">
    <source>
        <dbReference type="ARBA" id="ARBA00035255"/>
    </source>
</evidence>
<dbReference type="PANTHER" id="PTHR13718:SF4">
    <property type="entry name" value="40S RIBOSOMAL PROTEIN S2"/>
    <property type="match status" value="1"/>
</dbReference>
<feature type="region of interest" description="Disordered" evidence="8">
    <location>
        <begin position="1"/>
        <end position="26"/>
    </location>
</feature>
<reference evidence="10" key="1">
    <citation type="submission" date="2015-07" db="EMBL/GenBank/DDBJ databases">
        <title>Adaptation to a free-living lifestyle via gene acquisitions in the diplomonad Trepomonas sp. PC1.</title>
        <authorList>
            <person name="Xu F."/>
            <person name="Jerlstrom-Hultqvist J."/>
            <person name="Kolisko M."/>
            <person name="Simpson A.G.B."/>
            <person name="Roger A.J."/>
            <person name="Svard S.G."/>
            <person name="Andersson J.O."/>
        </authorList>
    </citation>
    <scope>NUCLEOTIDE SEQUENCE</scope>
    <source>
        <strain evidence="10">PC1</strain>
    </source>
</reference>
<dbReference type="NCBIfam" id="TIGR01020">
    <property type="entry name" value="uS5_euk_arch"/>
    <property type="match status" value="1"/>
</dbReference>
<dbReference type="SUPFAM" id="SSF54211">
    <property type="entry name" value="Ribosomal protein S5 domain 2-like"/>
    <property type="match status" value="1"/>
</dbReference>
<dbReference type="InterPro" id="IPR014721">
    <property type="entry name" value="Ribsml_uS5_D2-typ_fold_subgr"/>
</dbReference>
<keyword evidence="3 6" id="KW-0687">Ribonucleoprotein</keyword>
<dbReference type="FunFam" id="3.30.230.10:FF:000004">
    <property type="entry name" value="40S ribosomal protein S2"/>
    <property type="match status" value="1"/>
</dbReference>
<dbReference type="InterPro" id="IPR020568">
    <property type="entry name" value="Ribosomal_Su5_D2-typ_SF"/>
</dbReference>
<evidence type="ECO:0000256" key="5">
    <source>
        <dbReference type="ARBA" id="ARBA00035407"/>
    </source>
</evidence>
<dbReference type="InterPro" id="IPR000851">
    <property type="entry name" value="Ribosomal_uS5"/>
</dbReference>
<evidence type="ECO:0000313" key="10">
    <source>
        <dbReference type="EMBL" id="JAP93023.1"/>
    </source>
</evidence>
<dbReference type="GO" id="GO:0003735">
    <property type="term" value="F:structural constituent of ribosome"/>
    <property type="evidence" value="ECO:0007669"/>
    <property type="project" value="UniProtKB-UniRule"/>
</dbReference>
<evidence type="ECO:0000256" key="3">
    <source>
        <dbReference type="ARBA" id="ARBA00023274"/>
    </source>
</evidence>
<dbReference type="Pfam" id="PF03719">
    <property type="entry name" value="Ribosomal_S5_C"/>
    <property type="match status" value="1"/>
</dbReference>
<evidence type="ECO:0000256" key="8">
    <source>
        <dbReference type="SAM" id="MobiDB-lite"/>
    </source>
</evidence>
<dbReference type="Gene3D" id="3.30.160.20">
    <property type="match status" value="1"/>
</dbReference>
<gene>
    <name evidence="10" type="ORF">TPC1_14851</name>
</gene>
<evidence type="ECO:0000259" key="9">
    <source>
        <dbReference type="PROSITE" id="PS50881"/>
    </source>
</evidence>
<dbReference type="GO" id="GO:0003723">
    <property type="term" value="F:RNA binding"/>
    <property type="evidence" value="ECO:0007669"/>
    <property type="project" value="InterPro"/>
</dbReference>
<keyword evidence="2 6" id="KW-0689">Ribosomal protein</keyword>
<dbReference type="FunFam" id="3.30.160.20:FF:000002">
    <property type="entry name" value="40S ribosomal protein S2"/>
    <property type="match status" value="1"/>
</dbReference>
<sequence>RPLHRSPQDKPQDKAPRKGERGPRAPMEVEWKPVTKLGRLVKDGVITNLNDIFKYSLAIKETEIIDKFVKLEEKVVKVGSVQKATAAGQRNSFRAHVIVGDGKGFIGFGKGNSKEVAIAVKKAVTDAKMNLIPVRLGYWGGKMGVPHTINTKCSGKSGSVKFRLIPAPRGTGIVAATRVQEVIKMAGITDVFTRQFGHTRTLMNSVGALYDALRHSYKFLTPDLWAAQELGTDLRDFE</sequence>
<dbReference type="Gene3D" id="3.30.230.10">
    <property type="match status" value="1"/>
</dbReference>
<feature type="non-terminal residue" evidence="10">
    <location>
        <position position="1"/>
    </location>
</feature>
<comment type="similarity">
    <text evidence="1 7">Belongs to the universal ribosomal protein uS5 family.</text>
</comment>
<name>A0A146K885_9EUKA</name>
<proteinExistence type="inferred from homology"/>
<evidence type="ECO:0000256" key="6">
    <source>
        <dbReference type="PROSITE-ProRule" id="PRU00268"/>
    </source>
</evidence>
<dbReference type="InterPro" id="IPR005711">
    <property type="entry name" value="Ribosomal_uS5_euk/arc"/>
</dbReference>
<dbReference type="GO" id="GO:0006412">
    <property type="term" value="P:translation"/>
    <property type="evidence" value="ECO:0007669"/>
    <property type="project" value="InterPro"/>
</dbReference>
<feature type="domain" description="S5 DRBM" evidence="9">
    <location>
        <begin position="71"/>
        <end position="134"/>
    </location>
</feature>
<dbReference type="AlphaFoldDB" id="A0A146K885"/>
<dbReference type="GO" id="GO:0022627">
    <property type="term" value="C:cytosolic small ribosomal subunit"/>
    <property type="evidence" value="ECO:0007669"/>
    <property type="project" value="TreeGrafter"/>
</dbReference>
<dbReference type="Pfam" id="PF00333">
    <property type="entry name" value="Ribosomal_S5"/>
    <property type="match status" value="1"/>
</dbReference>